<name>A0A9D3NWH5_9TELE</name>
<evidence type="ECO:0000313" key="2">
    <source>
        <dbReference type="Proteomes" id="UP000824219"/>
    </source>
</evidence>
<sequence>MLDIVWEVDSQSQDTLTGEMSVFTQQQAKMWDMVSQADDAPMPETFTTSVNTQSKRCPWSTLRVWNSSLIQKLAEIFENSEGETGQISEST</sequence>
<dbReference type="AlphaFoldDB" id="A0A9D3NWH5"/>
<organism evidence="1 2">
    <name type="scientific">Hemibagrus wyckioides</name>
    <dbReference type="NCBI Taxonomy" id="337641"/>
    <lineage>
        <taxon>Eukaryota</taxon>
        <taxon>Metazoa</taxon>
        <taxon>Chordata</taxon>
        <taxon>Craniata</taxon>
        <taxon>Vertebrata</taxon>
        <taxon>Euteleostomi</taxon>
        <taxon>Actinopterygii</taxon>
        <taxon>Neopterygii</taxon>
        <taxon>Teleostei</taxon>
        <taxon>Ostariophysi</taxon>
        <taxon>Siluriformes</taxon>
        <taxon>Bagridae</taxon>
        <taxon>Hemibagrus</taxon>
    </lineage>
</organism>
<accession>A0A9D3NWH5</accession>
<protein>
    <submittedName>
        <fullName evidence="1">Uncharacterized protein</fullName>
    </submittedName>
</protein>
<keyword evidence="2" id="KW-1185">Reference proteome</keyword>
<gene>
    <name evidence="1" type="ORF">KOW79_008429</name>
</gene>
<dbReference type="EMBL" id="JAHKSW010000009">
    <property type="protein sequence ID" value="KAG7328485.1"/>
    <property type="molecule type" value="Genomic_DNA"/>
</dbReference>
<evidence type="ECO:0000313" key="1">
    <source>
        <dbReference type="EMBL" id="KAG7328485.1"/>
    </source>
</evidence>
<comment type="caution">
    <text evidence="1">The sequence shown here is derived from an EMBL/GenBank/DDBJ whole genome shotgun (WGS) entry which is preliminary data.</text>
</comment>
<proteinExistence type="predicted"/>
<dbReference type="Proteomes" id="UP000824219">
    <property type="component" value="Linkage Group LG09"/>
</dbReference>
<reference evidence="1 2" key="1">
    <citation type="submission" date="2021-06" db="EMBL/GenBank/DDBJ databases">
        <title>Chromosome-level genome assembly of the red-tail catfish (Hemibagrus wyckioides).</title>
        <authorList>
            <person name="Shao F."/>
        </authorList>
    </citation>
    <scope>NUCLEOTIDE SEQUENCE [LARGE SCALE GENOMIC DNA]</scope>
    <source>
        <strain evidence="1">EC202008001</strain>
        <tissue evidence="1">Blood</tissue>
    </source>
</reference>